<keyword evidence="3 5" id="KW-0285">Flavoprotein</keyword>
<keyword evidence="9" id="KW-1185">Reference proteome</keyword>
<evidence type="ECO:0000313" key="9">
    <source>
        <dbReference type="Proteomes" id="UP001198565"/>
    </source>
</evidence>
<keyword evidence="5" id="KW-0560">Oxidoreductase</keyword>
<comment type="cofactor">
    <cofactor evidence="1 5">
        <name>FAD</name>
        <dbReference type="ChEBI" id="CHEBI:57692"/>
    </cofactor>
</comment>
<evidence type="ECO:0000313" key="8">
    <source>
        <dbReference type="EMBL" id="MBY8883733.1"/>
    </source>
</evidence>
<dbReference type="Pfam" id="PF02770">
    <property type="entry name" value="Acyl-CoA_dh_M"/>
    <property type="match status" value="1"/>
</dbReference>
<dbReference type="SUPFAM" id="SSF56645">
    <property type="entry name" value="Acyl-CoA dehydrogenase NM domain-like"/>
    <property type="match status" value="1"/>
</dbReference>
<evidence type="ECO:0000256" key="3">
    <source>
        <dbReference type="ARBA" id="ARBA00022630"/>
    </source>
</evidence>
<dbReference type="SUPFAM" id="SSF47203">
    <property type="entry name" value="Acyl-CoA dehydrogenase C-terminal domain-like"/>
    <property type="match status" value="1"/>
</dbReference>
<dbReference type="PANTHER" id="PTHR43884:SF12">
    <property type="entry name" value="ISOVALERYL-COA DEHYDROGENASE, MITOCHONDRIAL-RELATED"/>
    <property type="match status" value="1"/>
</dbReference>
<dbReference type="InterPro" id="IPR036250">
    <property type="entry name" value="AcylCo_DH-like_C"/>
</dbReference>
<dbReference type="PANTHER" id="PTHR43884">
    <property type="entry name" value="ACYL-COA DEHYDROGENASE"/>
    <property type="match status" value="1"/>
</dbReference>
<dbReference type="InterPro" id="IPR009100">
    <property type="entry name" value="AcylCoA_DH/oxidase_NM_dom_sf"/>
</dbReference>
<comment type="caution">
    <text evidence="8">The sequence shown here is derived from an EMBL/GenBank/DDBJ whole genome shotgun (WGS) entry which is preliminary data.</text>
</comment>
<dbReference type="CDD" id="cd00567">
    <property type="entry name" value="ACAD"/>
    <property type="match status" value="1"/>
</dbReference>
<evidence type="ECO:0000259" key="7">
    <source>
        <dbReference type="Pfam" id="PF02770"/>
    </source>
</evidence>
<dbReference type="InterPro" id="IPR046373">
    <property type="entry name" value="Acyl-CoA_Oxase/DH_mid-dom_sf"/>
</dbReference>
<name>A0ABS7QKM5_9ACTN</name>
<dbReference type="PROSITE" id="PS00072">
    <property type="entry name" value="ACYL_COA_DH_1"/>
    <property type="match status" value="1"/>
</dbReference>
<evidence type="ECO:0000256" key="1">
    <source>
        <dbReference type="ARBA" id="ARBA00001974"/>
    </source>
</evidence>
<dbReference type="InterPro" id="IPR006089">
    <property type="entry name" value="Acyl-CoA_DH_CS"/>
</dbReference>
<reference evidence="8 9" key="1">
    <citation type="submission" date="2021-08" db="EMBL/GenBank/DDBJ databases">
        <title>Streptomyces sp. PTM05 isolated from lichen.</title>
        <authorList>
            <person name="Somphong A."/>
            <person name="Phongsopitanun W."/>
            <person name="Tanasupawat S."/>
        </authorList>
    </citation>
    <scope>NUCLEOTIDE SEQUENCE [LARGE SCALE GENOMIC DNA]</scope>
    <source>
        <strain evidence="8 9">Ptm05</strain>
    </source>
</reference>
<comment type="similarity">
    <text evidence="2 5">Belongs to the acyl-CoA dehydrogenase family.</text>
</comment>
<accession>A0ABS7QKM5</accession>
<dbReference type="Gene3D" id="1.20.140.10">
    <property type="entry name" value="Butyryl-CoA Dehydrogenase, subunit A, domain 3"/>
    <property type="match status" value="1"/>
</dbReference>
<dbReference type="EMBL" id="JAINVZ010000001">
    <property type="protein sequence ID" value="MBY8883733.1"/>
    <property type="molecule type" value="Genomic_DNA"/>
</dbReference>
<evidence type="ECO:0000259" key="6">
    <source>
        <dbReference type="Pfam" id="PF00441"/>
    </source>
</evidence>
<feature type="domain" description="Acyl-CoA oxidase/dehydrogenase middle" evidence="7">
    <location>
        <begin position="145"/>
        <end position="239"/>
    </location>
</feature>
<proteinExistence type="inferred from homology"/>
<organism evidence="8 9">
    <name type="scientific">Streptantibioticus parmotrematis</name>
    <dbReference type="NCBI Taxonomy" id="2873249"/>
    <lineage>
        <taxon>Bacteria</taxon>
        <taxon>Bacillati</taxon>
        <taxon>Actinomycetota</taxon>
        <taxon>Actinomycetes</taxon>
        <taxon>Kitasatosporales</taxon>
        <taxon>Streptomycetaceae</taxon>
        <taxon>Streptantibioticus</taxon>
    </lineage>
</organism>
<feature type="domain" description="Acyl-CoA dehydrogenase/oxidase C-terminal" evidence="6">
    <location>
        <begin position="252"/>
        <end position="402"/>
    </location>
</feature>
<dbReference type="InterPro" id="IPR009075">
    <property type="entry name" value="AcylCo_DH/oxidase_C"/>
</dbReference>
<keyword evidence="4 5" id="KW-0274">FAD</keyword>
<sequence length="409" mass="42843">MGRGAVRAARDQGVSAAVERLLRGGPAAVERIVDDYRERALPLVARTAADDFRAAWQALAGLDVLRLPADGARDGAQADTDGCAVGPVTRSLAAVEGIGLAGVDPGLCYALTSQLVGMQYPLRDALSGLPGRTPADIADGAVLLCHALTERGGGSDPFSMRTTARRDGDGYALDGAKTFVTAAPVADLAVVFARTGAGRSPFALSAFLVPVPSPGVTRGETFDKTALPTVPMGELLFDQARLPACALIGEEGSGLAVMASTTAWERALIMGYALGPMRLMLRRTVEWADQREHFERRMGASHQVAARVSDMAMALHRSRTQLYAMAAALDAGTPARQLAAEASLTKISVSEDYVRMTEHATALSGVRAFLPGSPLPADLHSPMAALTYAGPNDLLRVGVARQFGLPVEN</sequence>
<evidence type="ECO:0000256" key="4">
    <source>
        <dbReference type="ARBA" id="ARBA00022827"/>
    </source>
</evidence>
<dbReference type="Pfam" id="PF00441">
    <property type="entry name" value="Acyl-CoA_dh_1"/>
    <property type="match status" value="1"/>
</dbReference>
<evidence type="ECO:0000256" key="2">
    <source>
        <dbReference type="ARBA" id="ARBA00009347"/>
    </source>
</evidence>
<dbReference type="Gene3D" id="2.40.110.10">
    <property type="entry name" value="Butyryl-CoA Dehydrogenase, subunit A, domain 2"/>
    <property type="match status" value="1"/>
</dbReference>
<dbReference type="Proteomes" id="UP001198565">
    <property type="component" value="Unassembled WGS sequence"/>
</dbReference>
<gene>
    <name evidence="8" type="ORF">K7472_02600</name>
</gene>
<protein>
    <submittedName>
        <fullName evidence="8">Acyl-CoA dehydrogenase</fullName>
    </submittedName>
</protein>
<dbReference type="InterPro" id="IPR006091">
    <property type="entry name" value="Acyl-CoA_Oxase/DH_mid-dom"/>
</dbReference>
<evidence type="ECO:0000256" key="5">
    <source>
        <dbReference type="RuleBase" id="RU362125"/>
    </source>
</evidence>